<dbReference type="SUPFAM" id="SSF49562">
    <property type="entry name" value="C2 domain (Calcium/lipid-binding domain, CaLB)"/>
    <property type="match status" value="1"/>
</dbReference>
<dbReference type="SMART" id="SM00239">
    <property type="entry name" value="C2"/>
    <property type="match status" value="1"/>
</dbReference>
<dbReference type="EMBL" id="LR746277">
    <property type="protein sequence ID" value="CAA7407620.1"/>
    <property type="molecule type" value="Genomic_DNA"/>
</dbReference>
<dbReference type="InterPro" id="IPR035892">
    <property type="entry name" value="C2_domain_sf"/>
</dbReference>
<keyword evidence="3" id="KW-1185">Reference proteome</keyword>
<evidence type="ECO:0000313" key="3">
    <source>
        <dbReference type="Proteomes" id="UP000663760"/>
    </source>
</evidence>
<accession>A0A7I8LCN0</accession>
<dbReference type="AlphaFoldDB" id="A0A7I8LCN0"/>
<name>A0A7I8LCN0_SPIIN</name>
<proteinExistence type="predicted"/>
<protein>
    <recommendedName>
        <fullName evidence="1">C2 domain-containing protein</fullName>
    </recommendedName>
</protein>
<sequence length="190" mass="22162">MSIQGDSLQVEVVGCTRLKDTEWFSRQDPYVCLDYAGTRFRTRTHTDGDKDPIFWENFIFQLFEGCREIKIEVWNSNTLSRDKLIGRGRVLLQKVLSEGNDDSSWTIQSDSGRAAGTVNLRMKYSKSQYCHHPPYPTQTYRYHPYAPQTYNNPPYPPQMYNNPPYPQAYPPAEGYYVQGAPPYYRPHPPY</sequence>
<dbReference type="Proteomes" id="UP000663760">
    <property type="component" value="Chromosome 14"/>
</dbReference>
<gene>
    <name evidence="2" type="ORF">SI8410_14018298</name>
</gene>
<dbReference type="CDD" id="cd00030">
    <property type="entry name" value="C2"/>
    <property type="match status" value="1"/>
</dbReference>
<dbReference type="PANTHER" id="PTHR47052">
    <property type="entry name" value="CONSERVED SERINE PROLINE-RICH PROTEIN (AFU_ORTHOLOGUE AFUA_2G01790)"/>
    <property type="match status" value="1"/>
</dbReference>
<dbReference type="PANTHER" id="PTHR47052:SF3">
    <property type="entry name" value="INGRESSION PROTEIN 1"/>
    <property type="match status" value="1"/>
</dbReference>
<dbReference type="InterPro" id="IPR000008">
    <property type="entry name" value="C2_dom"/>
</dbReference>
<dbReference type="PROSITE" id="PS50004">
    <property type="entry name" value="C2"/>
    <property type="match status" value="1"/>
</dbReference>
<evidence type="ECO:0000313" key="2">
    <source>
        <dbReference type="EMBL" id="CAA7407620.1"/>
    </source>
</evidence>
<feature type="domain" description="C2" evidence="1">
    <location>
        <begin position="1"/>
        <end position="106"/>
    </location>
</feature>
<dbReference type="OrthoDB" id="270970at2759"/>
<dbReference type="Pfam" id="PF00168">
    <property type="entry name" value="C2"/>
    <property type="match status" value="1"/>
</dbReference>
<dbReference type="Gene3D" id="2.60.40.150">
    <property type="entry name" value="C2 domain"/>
    <property type="match status" value="1"/>
</dbReference>
<dbReference type="InterPro" id="IPR052981">
    <property type="entry name" value="Ingression_C2_domain"/>
</dbReference>
<evidence type="ECO:0000259" key="1">
    <source>
        <dbReference type="PROSITE" id="PS50004"/>
    </source>
</evidence>
<organism evidence="2 3">
    <name type="scientific">Spirodela intermedia</name>
    <name type="common">Intermediate duckweed</name>
    <dbReference type="NCBI Taxonomy" id="51605"/>
    <lineage>
        <taxon>Eukaryota</taxon>
        <taxon>Viridiplantae</taxon>
        <taxon>Streptophyta</taxon>
        <taxon>Embryophyta</taxon>
        <taxon>Tracheophyta</taxon>
        <taxon>Spermatophyta</taxon>
        <taxon>Magnoliopsida</taxon>
        <taxon>Liliopsida</taxon>
        <taxon>Araceae</taxon>
        <taxon>Lemnoideae</taxon>
        <taxon>Spirodela</taxon>
    </lineage>
</organism>
<reference evidence="2" key="1">
    <citation type="submission" date="2020-02" db="EMBL/GenBank/DDBJ databases">
        <authorList>
            <person name="Scholz U."/>
            <person name="Mascher M."/>
            <person name="Fiebig A."/>
        </authorList>
    </citation>
    <scope>NUCLEOTIDE SEQUENCE</scope>
</reference>
<dbReference type="PROSITE" id="PS50007">
    <property type="entry name" value="PIPLC_X_DOMAIN"/>
    <property type="match status" value="1"/>
</dbReference>